<dbReference type="InterPro" id="IPR036388">
    <property type="entry name" value="WH-like_DNA-bd_sf"/>
</dbReference>
<accession>A0A1Z4M0F4</accession>
<dbReference type="Proteomes" id="UP000218418">
    <property type="component" value="Chromosome"/>
</dbReference>
<reference evidence="1 2" key="1">
    <citation type="submission" date="2017-06" db="EMBL/GenBank/DDBJ databases">
        <title>Genome sequencing of cyanobaciteial culture collection at National Institute for Environmental Studies (NIES).</title>
        <authorList>
            <person name="Hirose Y."/>
            <person name="Shimura Y."/>
            <person name="Fujisawa T."/>
            <person name="Nakamura Y."/>
            <person name="Kawachi M."/>
        </authorList>
    </citation>
    <scope>NUCLEOTIDE SEQUENCE [LARGE SCALE GENOMIC DNA]</scope>
    <source>
        <strain evidence="1 2">NIES-267</strain>
    </source>
</reference>
<organism evidence="1 2">
    <name type="scientific">Calothrix parasitica NIES-267</name>
    <dbReference type="NCBI Taxonomy" id="1973488"/>
    <lineage>
        <taxon>Bacteria</taxon>
        <taxon>Bacillati</taxon>
        <taxon>Cyanobacteriota</taxon>
        <taxon>Cyanophyceae</taxon>
        <taxon>Nostocales</taxon>
        <taxon>Calotrichaceae</taxon>
        <taxon>Calothrix</taxon>
    </lineage>
</organism>
<evidence type="ECO:0000313" key="2">
    <source>
        <dbReference type="Proteomes" id="UP000218418"/>
    </source>
</evidence>
<dbReference type="SUPFAM" id="SSF46689">
    <property type="entry name" value="Homeodomain-like"/>
    <property type="match status" value="1"/>
</dbReference>
<dbReference type="EMBL" id="AP018227">
    <property type="protein sequence ID" value="BAY86927.1"/>
    <property type="molecule type" value="Genomic_DNA"/>
</dbReference>
<dbReference type="Gene3D" id="1.10.10.10">
    <property type="entry name" value="Winged helix-like DNA-binding domain superfamily/Winged helix DNA-binding domain"/>
    <property type="match status" value="1"/>
</dbReference>
<keyword evidence="2" id="KW-1185">Reference proteome</keyword>
<sequence length="71" mass="8082">MVVVTTSSDTFVRSVENGKQFLEIYSPKGYPEEVKQECLDLYKKGMGFRAIEKKTGISHNTVINWVKQANL</sequence>
<name>A0A1Z4M0F4_9CYAN</name>
<dbReference type="InterPro" id="IPR009057">
    <property type="entry name" value="Homeodomain-like_sf"/>
</dbReference>
<protein>
    <submittedName>
        <fullName evidence="1">Putative transposase</fullName>
    </submittedName>
</protein>
<gene>
    <name evidence="1" type="ORF">NIES267_64380</name>
</gene>
<dbReference type="AlphaFoldDB" id="A0A1Z4M0F4"/>
<dbReference type="OrthoDB" id="9783238at2"/>
<proteinExistence type="predicted"/>
<evidence type="ECO:0000313" key="1">
    <source>
        <dbReference type="EMBL" id="BAY86927.1"/>
    </source>
</evidence>